<proteinExistence type="predicted"/>
<dbReference type="PANTHER" id="PTHR24567:SF26">
    <property type="entry name" value="REGULATORY PROTEIN YEIL"/>
    <property type="match status" value="1"/>
</dbReference>
<gene>
    <name evidence="2" type="ORF">dnm_094140</name>
</gene>
<dbReference type="Gene3D" id="2.60.120.10">
    <property type="entry name" value="Jelly Rolls"/>
    <property type="match status" value="1"/>
</dbReference>
<dbReference type="InterPro" id="IPR000595">
    <property type="entry name" value="cNMP-bd_dom"/>
</dbReference>
<name>A0A975GTT1_9BACT</name>
<dbReference type="KEGG" id="dmm:dnm_094140"/>
<accession>A0A975GTT1</accession>
<organism evidence="2 3">
    <name type="scientific">Desulfonema magnum</name>
    <dbReference type="NCBI Taxonomy" id="45655"/>
    <lineage>
        <taxon>Bacteria</taxon>
        <taxon>Pseudomonadati</taxon>
        <taxon>Thermodesulfobacteriota</taxon>
        <taxon>Desulfobacteria</taxon>
        <taxon>Desulfobacterales</taxon>
        <taxon>Desulfococcaceae</taxon>
        <taxon>Desulfonema</taxon>
    </lineage>
</organism>
<evidence type="ECO:0000313" key="3">
    <source>
        <dbReference type="Proteomes" id="UP000663722"/>
    </source>
</evidence>
<dbReference type="EMBL" id="CP061800">
    <property type="protein sequence ID" value="QTA93312.1"/>
    <property type="molecule type" value="Genomic_DNA"/>
</dbReference>
<dbReference type="GO" id="GO:0003700">
    <property type="term" value="F:DNA-binding transcription factor activity"/>
    <property type="evidence" value="ECO:0007669"/>
    <property type="project" value="TreeGrafter"/>
</dbReference>
<dbReference type="InterPro" id="IPR050397">
    <property type="entry name" value="Env_Response_Regulators"/>
</dbReference>
<evidence type="ECO:0000313" key="2">
    <source>
        <dbReference type="EMBL" id="QTA93312.1"/>
    </source>
</evidence>
<dbReference type="InterPro" id="IPR018490">
    <property type="entry name" value="cNMP-bd_dom_sf"/>
</dbReference>
<dbReference type="GO" id="GO:0005829">
    <property type="term" value="C:cytosol"/>
    <property type="evidence" value="ECO:0007669"/>
    <property type="project" value="TreeGrafter"/>
</dbReference>
<dbReference type="AlphaFoldDB" id="A0A975GTT1"/>
<keyword evidence="3" id="KW-1185">Reference proteome</keyword>
<dbReference type="PROSITE" id="PS50042">
    <property type="entry name" value="CNMP_BINDING_3"/>
    <property type="match status" value="1"/>
</dbReference>
<reference evidence="2" key="1">
    <citation type="journal article" date="2021" name="Microb. Physiol.">
        <title>Proteogenomic Insights into the Physiology of Marine, Sulfate-Reducing, Filamentous Desulfonema limicola and Desulfonema magnum.</title>
        <authorList>
            <person name="Schnaars V."/>
            <person name="Wohlbrand L."/>
            <person name="Scheve S."/>
            <person name="Hinrichs C."/>
            <person name="Reinhardt R."/>
            <person name="Rabus R."/>
        </authorList>
    </citation>
    <scope>NUCLEOTIDE SEQUENCE</scope>
    <source>
        <strain evidence="2">4be13</strain>
    </source>
</reference>
<feature type="domain" description="Cyclic nucleotide-binding" evidence="1">
    <location>
        <begin position="13"/>
        <end position="129"/>
    </location>
</feature>
<dbReference type="InterPro" id="IPR014710">
    <property type="entry name" value="RmlC-like_jellyroll"/>
</dbReference>
<dbReference type="SMART" id="SM00100">
    <property type="entry name" value="cNMP"/>
    <property type="match status" value="1"/>
</dbReference>
<dbReference type="Pfam" id="PF00027">
    <property type="entry name" value="cNMP_binding"/>
    <property type="match status" value="1"/>
</dbReference>
<evidence type="ECO:0000259" key="1">
    <source>
        <dbReference type="PROSITE" id="PS50042"/>
    </source>
</evidence>
<dbReference type="Proteomes" id="UP000663722">
    <property type="component" value="Chromosome"/>
</dbReference>
<sequence>MSADVQTLKSLEIFSELAHEDVEEIASLMTPLKIMEGETVMRRGDPAHTFYIVLSGNFMVHFKDDRAITLHNRGDIMGWSTVITPFQYTGTGVALTDSEILSLPGQNFLRLIQGNSVLGDKIMKKINAVVVERMPFVSEIRKESEDN</sequence>
<dbReference type="RefSeq" id="WP_207680318.1">
    <property type="nucleotide sequence ID" value="NZ_CP061800.1"/>
</dbReference>
<dbReference type="CDD" id="cd00038">
    <property type="entry name" value="CAP_ED"/>
    <property type="match status" value="1"/>
</dbReference>
<dbReference type="PANTHER" id="PTHR24567">
    <property type="entry name" value="CRP FAMILY TRANSCRIPTIONAL REGULATORY PROTEIN"/>
    <property type="match status" value="1"/>
</dbReference>
<protein>
    <submittedName>
        <fullName evidence="2">Cyclic nucleotide-binding domain-containing protein</fullName>
    </submittedName>
</protein>
<dbReference type="SUPFAM" id="SSF51206">
    <property type="entry name" value="cAMP-binding domain-like"/>
    <property type="match status" value="1"/>
</dbReference>